<reference evidence="2 3" key="1">
    <citation type="submission" date="2024-02" db="EMBL/GenBank/DDBJ databases">
        <title>First draft genome assembly of two strains of Seiridium cardinale.</title>
        <authorList>
            <person name="Emiliani G."/>
            <person name="Scali E."/>
        </authorList>
    </citation>
    <scope>NUCLEOTIDE SEQUENCE [LARGE SCALE GENOMIC DNA]</scope>
    <source>
        <strain evidence="2 3">BM-138-000479</strain>
    </source>
</reference>
<evidence type="ECO:0000313" key="2">
    <source>
        <dbReference type="EMBL" id="KAK9776454.1"/>
    </source>
</evidence>
<gene>
    <name evidence="2" type="ORF">SCAR479_06777</name>
</gene>
<evidence type="ECO:0000256" key="1">
    <source>
        <dbReference type="ARBA" id="ARBA00010139"/>
    </source>
</evidence>
<name>A0ABR2XRZ5_9PEZI</name>
<accession>A0ABR2XRZ5</accession>
<dbReference type="InterPro" id="IPR051209">
    <property type="entry name" value="FAD-bind_Monooxygenase_sf"/>
</dbReference>
<comment type="caution">
    <text evidence="2">The sequence shown here is derived from an EMBL/GenBank/DDBJ whole genome shotgun (WGS) entry which is preliminary data.</text>
</comment>
<evidence type="ECO:0000313" key="3">
    <source>
        <dbReference type="Proteomes" id="UP001465668"/>
    </source>
</evidence>
<dbReference type="Gene3D" id="3.50.50.60">
    <property type="entry name" value="FAD/NAD(P)-binding domain"/>
    <property type="match status" value="2"/>
</dbReference>
<dbReference type="GO" id="GO:0004497">
    <property type="term" value="F:monooxygenase activity"/>
    <property type="evidence" value="ECO:0007669"/>
    <property type="project" value="UniProtKB-KW"/>
</dbReference>
<dbReference type="PANTHER" id="PTHR42877">
    <property type="entry name" value="L-ORNITHINE N(5)-MONOOXYGENASE-RELATED"/>
    <property type="match status" value="1"/>
</dbReference>
<dbReference type="PANTHER" id="PTHR42877:SF4">
    <property type="entry name" value="FAD_NAD(P)-BINDING DOMAIN-CONTAINING PROTEIN-RELATED"/>
    <property type="match status" value="1"/>
</dbReference>
<keyword evidence="3" id="KW-1185">Reference proteome</keyword>
<dbReference type="InterPro" id="IPR036188">
    <property type="entry name" value="FAD/NAD-bd_sf"/>
</dbReference>
<dbReference type="Proteomes" id="UP001465668">
    <property type="component" value="Unassembled WGS sequence"/>
</dbReference>
<comment type="similarity">
    <text evidence="1">Belongs to the FAD-binding monooxygenase family.</text>
</comment>
<dbReference type="EMBL" id="JARVKM010000027">
    <property type="protein sequence ID" value="KAK9776454.1"/>
    <property type="molecule type" value="Genomic_DNA"/>
</dbReference>
<organism evidence="2 3">
    <name type="scientific">Seiridium cardinale</name>
    <dbReference type="NCBI Taxonomy" id="138064"/>
    <lineage>
        <taxon>Eukaryota</taxon>
        <taxon>Fungi</taxon>
        <taxon>Dikarya</taxon>
        <taxon>Ascomycota</taxon>
        <taxon>Pezizomycotina</taxon>
        <taxon>Sordariomycetes</taxon>
        <taxon>Xylariomycetidae</taxon>
        <taxon>Amphisphaeriales</taxon>
        <taxon>Sporocadaceae</taxon>
        <taxon>Seiridium</taxon>
    </lineage>
</organism>
<protein>
    <submittedName>
        <fullName evidence="2">Monooxygenase</fullName>
    </submittedName>
</protein>
<sequence>MALTPTAFIPRQNRMFVIGAGISGISIALYDKTDQEGGTGTEDRYPGCACDIDESIVDLDSSCTDIHDTVYAEAPEMLKYISSTVPQFELRQHMNSNTQCIAATWDEGASEWIVTLETKRNPSQKIIVKCDVFVSATGRLNNWKLPGIKGLDGFSGCILHTASWPEDFQYARKDVAIIGNGASAVQWLALIGNFVRGRTWFVPHVFPKNGDPQVIYNEKLSNKSQDDPAVYYDFRPQIERQLAGSFEGLWTHSDAAKRFTSSAANHMRNIIIDSTTLGTSMPTAYKAGCRRFTPADRYMDALNQRHVQLIPEPIERIDSTLIYTSDGKSRRYDAIICGAGFEPYAPRFPVIGCGGILLSDVWSDEGRY</sequence>
<dbReference type="PRINTS" id="PR00469">
    <property type="entry name" value="PNDRDTASEII"/>
</dbReference>
<proteinExistence type="inferred from homology"/>
<dbReference type="SUPFAM" id="SSF51905">
    <property type="entry name" value="FAD/NAD(P)-binding domain"/>
    <property type="match status" value="2"/>
</dbReference>
<keyword evidence="2" id="KW-0503">Monooxygenase</keyword>
<keyword evidence="2" id="KW-0560">Oxidoreductase</keyword>